<evidence type="ECO:0000256" key="1">
    <source>
        <dbReference type="ARBA" id="ARBA00006987"/>
    </source>
</evidence>
<dbReference type="EMBL" id="DXBC01000013">
    <property type="protein sequence ID" value="HIZ78290.1"/>
    <property type="molecule type" value="Genomic_DNA"/>
</dbReference>
<dbReference type="CDD" id="cd07012">
    <property type="entry name" value="PBP2_Bug_TTT"/>
    <property type="match status" value="1"/>
</dbReference>
<dbReference type="AlphaFoldDB" id="A0A9D2K406"/>
<dbReference type="Pfam" id="PF03401">
    <property type="entry name" value="TctC"/>
    <property type="match status" value="1"/>
</dbReference>
<dbReference type="Proteomes" id="UP000824101">
    <property type="component" value="Unassembled WGS sequence"/>
</dbReference>
<dbReference type="PIRSF" id="PIRSF017082">
    <property type="entry name" value="YflP"/>
    <property type="match status" value="1"/>
</dbReference>
<dbReference type="InterPro" id="IPR005064">
    <property type="entry name" value="BUG"/>
</dbReference>
<gene>
    <name evidence="2" type="ORF">IAA17_00655</name>
</gene>
<reference evidence="2" key="2">
    <citation type="submission" date="2021-04" db="EMBL/GenBank/DDBJ databases">
        <authorList>
            <person name="Gilroy R."/>
        </authorList>
    </citation>
    <scope>NUCLEOTIDE SEQUENCE</scope>
    <source>
        <strain evidence="2">ChiBcec1-1093</strain>
    </source>
</reference>
<evidence type="ECO:0000313" key="2">
    <source>
        <dbReference type="EMBL" id="HIZ78290.1"/>
    </source>
</evidence>
<name>A0A9D2K406_9FIRM</name>
<sequence>MAAFLTGCAAEETGTAGEEIYPREAVEMIAPAGPGSGYDLTIRAVSQCLSVSDLVSVPLPVTNKPGKGGSAALEYLAGKRGEDRVLSVFSPPICLIHLNGTTPYNYKENTTPIAKLLVDYGCFAVRSDSPYETIGDVMDVLKENPEGVKIGGTSSTWSMDHIQFLEVARAAGVTGLDQIVYEGYENGGALSNLMGGRIDVLSASVSDVVGLMESGDLRVLAVTSGQRLDNGRMEEIPTCREQGIDVEFANWRGMFGPADMPDYALEYWEKTLKEMTETDMWKDTCSRYGWTEDFQEHEEFGDFLDEINEEYRGILEEVKGSEPAAS</sequence>
<proteinExistence type="inferred from homology"/>
<evidence type="ECO:0000313" key="3">
    <source>
        <dbReference type="Proteomes" id="UP000824101"/>
    </source>
</evidence>
<dbReference type="PANTHER" id="PTHR42928">
    <property type="entry name" value="TRICARBOXYLATE-BINDING PROTEIN"/>
    <property type="match status" value="1"/>
</dbReference>
<reference evidence="2" key="1">
    <citation type="journal article" date="2021" name="PeerJ">
        <title>Extensive microbial diversity within the chicken gut microbiome revealed by metagenomics and culture.</title>
        <authorList>
            <person name="Gilroy R."/>
            <person name="Ravi A."/>
            <person name="Getino M."/>
            <person name="Pursley I."/>
            <person name="Horton D.L."/>
            <person name="Alikhan N.F."/>
            <person name="Baker D."/>
            <person name="Gharbi K."/>
            <person name="Hall N."/>
            <person name="Watson M."/>
            <person name="Adriaenssens E.M."/>
            <person name="Foster-Nyarko E."/>
            <person name="Jarju S."/>
            <person name="Secka A."/>
            <person name="Antonio M."/>
            <person name="Oren A."/>
            <person name="Chaudhuri R.R."/>
            <person name="La Ragione R."/>
            <person name="Hildebrand F."/>
            <person name="Pallen M.J."/>
        </authorList>
    </citation>
    <scope>NUCLEOTIDE SEQUENCE</scope>
    <source>
        <strain evidence="2">ChiBcec1-1093</strain>
    </source>
</reference>
<dbReference type="Gene3D" id="3.40.190.150">
    <property type="entry name" value="Bordetella uptake gene, domain 1"/>
    <property type="match status" value="1"/>
</dbReference>
<comment type="caution">
    <text evidence="2">The sequence shown here is derived from an EMBL/GenBank/DDBJ whole genome shotgun (WGS) entry which is preliminary data.</text>
</comment>
<dbReference type="PANTHER" id="PTHR42928:SF3">
    <property type="entry name" value="UPF0065 PROTEIN YFLP"/>
    <property type="match status" value="1"/>
</dbReference>
<organism evidence="2 3">
    <name type="scientific">Candidatus Lachnoclostridium stercorigallinarum</name>
    <dbReference type="NCBI Taxonomy" id="2838634"/>
    <lineage>
        <taxon>Bacteria</taxon>
        <taxon>Bacillati</taxon>
        <taxon>Bacillota</taxon>
        <taxon>Clostridia</taxon>
        <taxon>Lachnospirales</taxon>
        <taxon>Lachnospiraceae</taxon>
    </lineage>
</organism>
<comment type="similarity">
    <text evidence="1">Belongs to the UPF0065 (bug) family.</text>
</comment>
<dbReference type="Gene3D" id="3.40.190.10">
    <property type="entry name" value="Periplasmic binding protein-like II"/>
    <property type="match status" value="1"/>
</dbReference>
<protein>
    <submittedName>
        <fullName evidence="2">Tripartite tricarboxylate transporter substrate binding protein</fullName>
    </submittedName>
</protein>
<accession>A0A9D2K406</accession>
<dbReference type="InterPro" id="IPR042100">
    <property type="entry name" value="Bug_dom1"/>
</dbReference>
<dbReference type="SUPFAM" id="SSF53850">
    <property type="entry name" value="Periplasmic binding protein-like II"/>
    <property type="match status" value="1"/>
</dbReference>